<name>A0A022VVR7_TRIRU</name>
<dbReference type="Proteomes" id="UP000023758">
    <property type="component" value="Unassembled WGS sequence"/>
</dbReference>
<dbReference type="AlphaFoldDB" id="A0A022VVR7"/>
<evidence type="ECO:0000313" key="2">
    <source>
        <dbReference type="EMBL" id="EZF50362.1"/>
    </source>
</evidence>
<feature type="transmembrane region" description="Helical" evidence="1">
    <location>
        <begin position="38"/>
        <end position="57"/>
    </location>
</feature>
<evidence type="ECO:0000256" key="1">
    <source>
        <dbReference type="SAM" id="Phobius"/>
    </source>
</evidence>
<reference evidence="2" key="1">
    <citation type="submission" date="2014-02" db="EMBL/GenBank/DDBJ databases">
        <title>The Genome Sequence of Trichophyton rubrum (morphotype fischeri) CBS 288.86.</title>
        <authorList>
            <consortium name="The Broad Institute Genomics Platform"/>
            <person name="Cuomo C.A."/>
            <person name="White T.C."/>
            <person name="Graser Y."/>
            <person name="Martinez-Rossi N."/>
            <person name="Heitman J."/>
            <person name="Young S.K."/>
            <person name="Zeng Q."/>
            <person name="Gargeya S."/>
            <person name="Abouelleil A."/>
            <person name="Alvarado L."/>
            <person name="Chapman S.B."/>
            <person name="Gainer-Dewar J."/>
            <person name="Goldberg J."/>
            <person name="Griggs A."/>
            <person name="Gujja S."/>
            <person name="Hansen M."/>
            <person name="Howarth C."/>
            <person name="Imamovic A."/>
            <person name="Larimer J."/>
            <person name="Martinez D."/>
            <person name="Murphy C."/>
            <person name="Pearson M.D."/>
            <person name="Persinoti G."/>
            <person name="Poon T."/>
            <person name="Priest M."/>
            <person name="Roberts A.D."/>
            <person name="Saif S."/>
            <person name="Shea T.D."/>
            <person name="Sykes S.N."/>
            <person name="Wortman J."/>
            <person name="Nusbaum C."/>
            <person name="Birren B."/>
        </authorList>
    </citation>
    <scope>NUCLEOTIDE SEQUENCE [LARGE SCALE GENOMIC DNA]</scope>
    <source>
        <strain evidence="2">CBS 288.86</strain>
    </source>
</reference>
<organism evidence="2">
    <name type="scientific">Trichophyton rubrum CBS 288.86</name>
    <dbReference type="NCBI Taxonomy" id="1215330"/>
    <lineage>
        <taxon>Eukaryota</taxon>
        <taxon>Fungi</taxon>
        <taxon>Dikarya</taxon>
        <taxon>Ascomycota</taxon>
        <taxon>Pezizomycotina</taxon>
        <taxon>Eurotiomycetes</taxon>
        <taxon>Eurotiomycetidae</taxon>
        <taxon>Onygenales</taxon>
        <taxon>Arthrodermataceae</taxon>
        <taxon>Trichophyton</taxon>
    </lineage>
</organism>
<feature type="transmembrane region" description="Helical" evidence="1">
    <location>
        <begin position="69"/>
        <end position="95"/>
    </location>
</feature>
<sequence length="102" mass="11846">MICNRRFSPRFTLSRAVDVEPRLIVYIQSRYKWIHSEWIVLAITISVLFYTARSSFLSKQAPAWLLFPIILRGCGVLQLQAESTVLILLVLYTVLHKPHAFN</sequence>
<keyword evidence="1" id="KW-0472">Membrane</keyword>
<keyword evidence="1" id="KW-0812">Transmembrane</keyword>
<proteinExistence type="predicted"/>
<dbReference type="HOGENOM" id="CLU_2279450_0_0_1"/>
<dbReference type="EMBL" id="KK207888">
    <property type="protein sequence ID" value="EZF50362.1"/>
    <property type="molecule type" value="Genomic_DNA"/>
</dbReference>
<accession>A0A022VVR7</accession>
<protein>
    <submittedName>
        <fullName evidence="2">Uncharacterized protein</fullName>
    </submittedName>
</protein>
<keyword evidence="1" id="KW-1133">Transmembrane helix</keyword>
<gene>
    <name evidence="2" type="ORF">H103_06182</name>
</gene>